<gene>
    <name evidence="1" type="ORF">F5144DRAFT_582578</name>
</gene>
<keyword evidence="2" id="KW-1185">Reference proteome</keyword>
<organism evidence="1 2">
    <name type="scientific">Chaetomium tenue</name>
    <dbReference type="NCBI Taxonomy" id="1854479"/>
    <lineage>
        <taxon>Eukaryota</taxon>
        <taxon>Fungi</taxon>
        <taxon>Dikarya</taxon>
        <taxon>Ascomycota</taxon>
        <taxon>Pezizomycotina</taxon>
        <taxon>Sordariomycetes</taxon>
        <taxon>Sordariomycetidae</taxon>
        <taxon>Sordariales</taxon>
        <taxon>Chaetomiaceae</taxon>
        <taxon>Chaetomium</taxon>
    </lineage>
</organism>
<comment type="caution">
    <text evidence="1">The sequence shown here is derived from an EMBL/GenBank/DDBJ whole genome shotgun (WGS) entry which is preliminary data.</text>
</comment>
<accession>A0ACB7NXK4</accession>
<proteinExistence type="predicted"/>
<name>A0ACB7NXK4_9PEZI</name>
<reference evidence="1 2" key="1">
    <citation type="journal article" date="2021" name="Nat. Commun.">
        <title>Genetic determinants of endophytism in the Arabidopsis root mycobiome.</title>
        <authorList>
            <person name="Mesny F."/>
            <person name="Miyauchi S."/>
            <person name="Thiergart T."/>
            <person name="Pickel B."/>
            <person name="Atanasova L."/>
            <person name="Karlsson M."/>
            <person name="Huettel B."/>
            <person name="Barry K.W."/>
            <person name="Haridas S."/>
            <person name="Chen C."/>
            <person name="Bauer D."/>
            <person name="Andreopoulos W."/>
            <person name="Pangilinan J."/>
            <person name="LaButti K."/>
            <person name="Riley R."/>
            <person name="Lipzen A."/>
            <person name="Clum A."/>
            <person name="Drula E."/>
            <person name="Henrissat B."/>
            <person name="Kohler A."/>
            <person name="Grigoriev I.V."/>
            <person name="Martin F.M."/>
            <person name="Hacquard S."/>
        </authorList>
    </citation>
    <scope>NUCLEOTIDE SEQUENCE [LARGE SCALE GENOMIC DNA]</scope>
    <source>
        <strain evidence="1 2">MPI-SDFR-AT-0079</strain>
    </source>
</reference>
<dbReference type="EMBL" id="JAGIZQ010000006">
    <property type="protein sequence ID" value="KAH6623179.1"/>
    <property type="molecule type" value="Genomic_DNA"/>
</dbReference>
<sequence>MAPVITQWSDFDSVYEAFEINTHKFLYTTFSVIDDDDVFYFGQLSAPKLKISLEQYTAALERIPDEDLFPEVPSDAHLTLAANDLDVGALYIKRPRLRMYEEYKNDDMLSVIPTLLLDEARALQIISQQPHPGIIGYHGCRVRRGRITGLVLDKHPHDLKEYLKDGVGEIDKEAFMAALESAVQHLHSLGLAHNDINPANILINSAKMPVLVDFGSCRKIGTKLGASRGTVGWIDGDILEYAVSEERHDLSALEKIRVWFDAPDFDR</sequence>
<dbReference type="Proteomes" id="UP000724584">
    <property type="component" value="Unassembled WGS sequence"/>
</dbReference>
<evidence type="ECO:0000313" key="2">
    <source>
        <dbReference type="Proteomes" id="UP000724584"/>
    </source>
</evidence>
<protein>
    <submittedName>
        <fullName evidence="1">Kinase-like domain-containing protein</fullName>
    </submittedName>
</protein>
<evidence type="ECO:0000313" key="1">
    <source>
        <dbReference type="EMBL" id="KAH6623179.1"/>
    </source>
</evidence>